<proteinExistence type="predicted"/>
<protein>
    <submittedName>
        <fullName evidence="1">Uncharacterized protein</fullName>
    </submittedName>
</protein>
<dbReference type="AlphaFoldDB" id="A0AAV4Y734"/>
<comment type="caution">
    <text evidence="1">The sequence shown here is derived from an EMBL/GenBank/DDBJ whole genome shotgun (WGS) entry which is preliminary data.</text>
</comment>
<gene>
    <name evidence="1" type="ORF">CEXT_735331</name>
</gene>
<reference evidence="1 2" key="1">
    <citation type="submission" date="2021-06" db="EMBL/GenBank/DDBJ databases">
        <title>Caerostris extrusa draft genome.</title>
        <authorList>
            <person name="Kono N."/>
            <person name="Arakawa K."/>
        </authorList>
    </citation>
    <scope>NUCLEOTIDE SEQUENCE [LARGE SCALE GENOMIC DNA]</scope>
</reference>
<evidence type="ECO:0000313" key="1">
    <source>
        <dbReference type="EMBL" id="GIZ02828.1"/>
    </source>
</evidence>
<dbReference type="EMBL" id="BPLR01001511">
    <property type="protein sequence ID" value="GIZ02828.1"/>
    <property type="molecule type" value="Genomic_DNA"/>
</dbReference>
<keyword evidence="2" id="KW-1185">Reference proteome</keyword>
<name>A0AAV4Y734_CAEEX</name>
<organism evidence="1 2">
    <name type="scientific">Caerostris extrusa</name>
    <name type="common">Bark spider</name>
    <name type="synonym">Caerostris bankana</name>
    <dbReference type="NCBI Taxonomy" id="172846"/>
    <lineage>
        <taxon>Eukaryota</taxon>
        <taxon>Metazoa</taxon>
        <taxon>Ecdysozoa</taxon>
        <taxon>Arthropoda</taxon>
        <taxon>Chelicerata</taxon>
        <taxon>Arachnida</taxon>
        <taxon>Araneae</taxon>
        <taxon>Araneomorphae</taxon>
        <taxon>Entelegynae</taxon>
        <taxon>Araneoidea</taxon>
        <taxon>Araneidae</taxon>
        <taxon>Caerostris</taxon>
    </lineage>
</organism>
<accession>A0AAV4Y734</accession>
<dbReference type="Proteomes" id="UP001054945">
    <property type="component" value="Unassembled WGS sequence"/>
</dbReference>
<evidence type="ECO:0000313" key="2">
    <source>
        <dbReference type="Proteomes" id="UP001054945"/>
    </source>
</evidence>
<sequence length="68" mass="7555">MPRHHLPQLFHAASVVRRLKFSGHSDVPHFFQGHSTPGGGGCVLHDKNVVTDLDVLGVRRMQILNVSF</sequence>